<sequence>ENLIGQIEIDSLENAVFNRLEIYEEIEKKTLQNIAKKSIANQITGLISINQDSKSDFVSHMILRLGHCKQFFIKILKFDENDKFLREATRKIFLRAEEIIFMSRFHSSSEFEQQKFIKENDINYQIISKEKIEKLLRTNRFSENNFESKNENFYSVPFENVLDLVSTRKVFIKNGFAIVPRSLLNHIIFTKFRSQLSKKLSKSYRLLQLTKFDGRLNPLIEAISSRNFSADKKYSKSSGNVSIRDIEDFSVVHAELVRTFEKRRSFETRRENASFTVFEVDRIAVQRSDEILEIAF</sequence>
<evidence type="ECO:0000313" key="1">
    <source>
        <dbReference type="EMBL" id="MES1922118.1"/>
    </source>
</evidence>
<dbReference type="EMBL" id="JBDODL010002241">
    <property type="protein sequence ID" value="MES1922118.1"/>
    <property type="molecule type" value="Genomic_DNA"/>
</dbReference>
<protein>
    <submittedName>
        <fullName evidence="1">DNA primase subunit pri2, variant 2</fullName>
    </submittedName>
</protein>
<dbReference type="Gene3D" id="1.20.930.80">
    <property type="match status" value="1"/>
</dbReference>
<dbReference type="PANTHER" id="PTHR10537:SF3">
    <property type="entry name" value="DNA PRIMASE LARGE SUBUNIT"/>
    <property type="match status" value="1"/>
</dbReference>
<keyword evidence="2" id="KW-1185">Reference proteome</keyword>
<dbReference type="Proteomes" id="UP001439008">
    <property type="component" value="Unassembled WGS sequence"/>
</dbReference>
<evidence type="ECO:0000313" key="2">
    <source>
        <dbReference type="Proteomes" id="UP001439008"/>
    </source>
</evidence>
<feature type="non-terminal residue" evidence="1">
    <location>
        <position position="296"/>
    </location>
</feature>
<dbReference type="PANTHER" id="PTHR10537">
    <property type="entry name" value="DNA PRIMASE LARGE SUBUNIT"/>
    <property type="match status" value="1"/>
</dbReference>
<dbReference type="Pfam" id="PF26466">
    <property type="entry name" value="DNA_primase_lrg_N"/>
    <property type="match status" value="1"/>
</dbReference>
<gene>
    <name evidence="1" type="primary">PRI2</name>
    <name evidence="1" type="ORF">MHBO_003632</name>
</gene>
<dbReference type="InterPro" id="IPR007238">
    <property type="entry name" value="DNA_primase_lsu_euk/arc"/>
</dbReference>
<comment type="caution">
    <text evidence="1">The sequence shown here is derived from an EMBL/GenBank/DDBJ whole genome shotgun (WGS) entry which is preliminary data.</text>
</comment>
<accession>A0ABV2ART3</accession>
<name>A0ABV2ART3_9EUKA</name>
<proteinExistence type="predicted"/>
<organism evidence="1 2">
    <name type="scientific">Bonamia ostreae</name>
    <dbReference type="NCBI Taxonomy" id="126728"/>
    <lineage>
        <taxon>Eukaryota</taxon>
        <taxon>Sar</taxon>
        <taxon>Rhizaria</taxon>
        <taxon>Endomyxa</taxon>
        <taxon>Ascetosporea</taxon>
        <taxon>Haplosporida</taxon>
        <taxon>Bonamia</taxon>
    </lineage>
</organism>
<reference evidence="1 2" key="1">
    <citation type="journal article" date="2024" name="BMC Biol.">
        <title>Comparative genomics of Ascetosporea gives new insight into the evolutionary basis for animal parasitism in Rhizaria.</title>
        <authorList>
            <person name="Hiltunen Thoren M."/>
            <person name="Onut-Brannstrom I."/>
            <person name="Alfjorden A."/>
            <person name="Peckova H."/>
            <person name="Swords F."/>
            <person name="Hooper C."/>
            <person name="Holzer A.S."/>
            <person name="Bass D."/>
            <person name="Burki F."/>
        </authorList>
    </citation>
    <scope>NUCLEOTIDE SEQUENCE [LARGE SCALE GENOMIC DNA]</scope>
    <source>
        <strain evidence="1">20-A016</strain>
    </source>
</reference>
<feature type="non-terminal residue" evidence="1">
    <location>
        <position position="1"/>
    </location>
</feature>